<dbReference type="RefSeq" id="WP_084412606.1">
    <property type="nucleotide sequence ID" value="NZ_FWXR01000029.1"/>
</dbReference>
<feature type="transmembrane region" description="Helical" evidence="12">
    <location>
        <begin position="263"/>
        <end position="281"/>
    </location>
</feature>
<keyword evidence="8" id="KW-0915">Sodium</keyword>
<keyword evidence="4" id="KW-0050">Antiport</keyword>
<sequence length="420" mass="44178">MSIFDLIATLLVLTALFAFANHVVLRLPQTIGLLIVGLGASLLLVALQIAFPRIGLQETVTTYVRQIDFRATVLDGMLAFLLFAGAMQVDLTRLKSRALAVGSMATIGVLISTAIAGIGFWLIAGWTGLSVSLAWALVFGALISPTDPVAVLSTLKTVDVPDTLETDMSGESLFNDGVGVVVFTALLAIAAGSSGHGGEGGGSLSQVAELFLVEALGGALLGLVAGYAAFRMMRAIDDYPVEVLISLGLVAGTYALAGHLHMSGPIAVVVAGLLIGNRGPHHAFSDLTQRYMFGFWQLVDEILNAVLFLLIGLEVLVLRFDLSFGWAMGLAIPLVFLSRLVAVAVPVLTLSRFMPFMKGTIAILTWGGLRGGISIALALSIPETPEKSAILAATYAVVLFTIIVQGLTLKRVVLRFADCN</sequence>
<dbReference type="InterPro" id="IPR018422">
    <property type="entry name" value="Cation/H_exchanger_CPA1"/>
</dbReference>
<evidence type="ECO:0000259" key="13">
    <source>
        <dbReference type="Pfam" id="PF00999"/>
    </source>
</evidence>
<dbReference type="GO" id="GO:0015385">
    <property type="term" value="F:sodium:proton antiporter activity"/>
    <property type="evidence" value="ECO:0007669"/>
    <property type="project" value="InterPro"/>
</dbReference>
<dbReference type="STRING" id="937218.SAMN06297251_12928"/>
<feature type="domain" description="Cation/H+ exchanger transmembrane" evidence="13">
    <location>
        <begin position="13"/>
        <end position="413"/>
    </location>
</feature>
<comment type="similarity">
    <text evidence="2">Belongs to the monovalent cation:proton antiporter 1 (CPA1) transporter (TC 2.A.36) family.</text>
</comment>
<dbReference type="Gene3D" id="6.10.140.1330">
    <property type="match status" value="1"/>
</dbReference>
<evidence type="ECO:0000256" key="10">
    <source>
        <dbReference type="ARBA" id="ARBA00023136"/>
    </source>
</evidence>
<evidence type="ECO:0000256" key="1">
    <source>
        <dbReference type="ARBA" id="ARBA00004651"/>
    </source>
</evidence>
<feature type="transmembrane region" description="Helical" evidence="12">
    <location>
        <begin position="211"/>
        <end position="230"/>
    </location>
</feature>
<dbReference type="InterPro" id="IPR006153">
    <property type="entry name" value="Cation/H_exchanger_TM"/>
</dbReference>
<evidence type="ECO:0000256" key="11">
    <source>
        <dbReference type="ARBA" id="ARBA00023201"/>
    </source>
</evidence>
<keyword evidence="7 12" id="KW-1133">Transmembrane helix</keyword>
<dbReference type="OrthoDB" id="9774146at2"/>
<feature type="transmembrane region" description="Helical" evidence="12">
    <location>
        <begin position="326"/>
        <end position="349"/>
    </location>
</feature>
<name>A0A1W2ENI1_9HYPH</name>
<keyword evidence="3" id="KW-0813">Transport</keyword>
<evidence type="ECO:0000313" key="14">
    <source>
        <dbReference type="EMBL" id="SMD11273.1"/>
    </source>
</evidence>
<feature type="transmembrane region" description="Helical" evidence="12">
    <location>
        <begin position="388"/>
        <end position="407"/>
    </location>
</feature>
<protein>
    <submittedName>
        <fullName evidence="14">Sodium/proton antiporter, CPA1 family</fullName>
    </submittedName>
</protein>
<evidence type="ECO:0000256" key="3">
    <source>
        <dbReference type="ARBA" id="ARBA00022448"/>
    </source>
</evidence>
<evidence type="ECO:0000256" key="2">
    <source>
        <dbReference type="ARBA" id="ARBA00007367"/>
    </source>
</evidence>
<dbReference type="GO" id="GO:0051453">
    <property type="term" value="P:regulation of intracellular pH"/>
    <property type="evidence" value="ECO:0007669"/>
    <property type="project" value="TreeGrafter"/>
</dbReference>
<feature type="transmembrane region" description="Helical" evidence="12">
    <location>
        <begin position="6"/>
        <end position="24"/>
    </location>
</feature>
<evidence type="ECO:0000256" key="9">
    <source>
        <dbReference type="ARBA" id="ARBA00023065"/>
    </source>
</evidence>
<comment type="subcellular location">
    <subcellularLocation>
        <location evidence="1">Cell membrane</location>
        <topology evidence="1">Multi-pass membrane protein</topology>
    </subcellularLocation>
</comment>
<evidence type="ECO:0000313" key="15">
    <source>
        <dbReference type="Proteomes" id="UP000192656"/>
    </source>
</evidence>
<accession>A0A1W2ENI1</accession>
<dbReference type="GO" id="GO:0098719">
    <property type="term" value="P:sodium ion import across plasma membrane"/>
    <property type="evidence" value="ECO:0007669"/>
    <property type="project" value="TreeGrafter"/>
</dbReference>
<feature type="transmembrane region" description="Helical" evidence="12">
    <location>
        <begin position="71"/>
        <end position="91"/>
    </location>
</feature>
<dbReference type="EMBL" id="FWXR01000029">
    <property type="protein sequence ID" value="SMD11273.1"/>
    <property type="molecule type" value="Genomic_DNA"/>
</dbReference>
<dbReference type="GO" id="GO:0005886">
    <property type="term" value="C:plasma membrane"/>
    <property type="evidence" value="ECO:0007669"/>
    <property type="project" value="UniProtKB-SubCell"/>
</dbReference>
<keyword evidence="5" id="KW-1003">Cell membrane</keyword>
<evidence type="ECO:0000256" key="8">
    <source>
        <dbReference type="ARBA" id="ARBA00023053"/>
    </source>
</evidence>
<evidence type="ECO:0000256" key="6">
    <source>
        <dbReference type="ARBA" id="ARBA00022692"/>
    </source>
</evidence>
<evidence type="ECO:0000256" key="5">
    <source>
        <dbReference type="ARBA" id="ARBA00022475"/>
    </source>
</evidence>
<feature type="transmembrane region" description="Helical" evidence="12">
    <location>
        <begin position="98"/>
        <end position="123"/>
    </location>
</feature>
<keyword evidence="6 12" id="KW-0812">Transmembrane</keyword>
<proteinExistence type="inferred from homology"/>
<organism evidence="14 15">
    <name type="scientific">Fulvimarina manganoxydans</name>
    <dbReference type="NCBI Taxonomy" id="937218"/>
    <lineage>
        <taxon>Bacteria</taxon>
        <taxon>Pseudomonadati</taxon>
        <taxon>Pseudomonadota</taxon>
        <taxon>Alphaproteobacteria</taxon>
        <taxon>Hyphomicrobiales</taxon>
        <taxon>Aurantimonadaceae</taxon>
        <taxon>Fulvimarina</taxon>
    </lineage>
</organism>
<evidence type="ECO:0000256" key="12">
    <source>
        <dbReference type="SAM" id="Phobius"/>
    </source>
</evidence>
<keyword evidence="9" id="KW-0406">Ion transport</keyword>
<feature type="transmembrane region" description="Helical" evidence="12">
    <location>
        <begin position="173"/>
        <end position="191"/>
    </location>
</feature>
<feature type="transmembrane region" description="Helical" evidence="12">
    <location>
        <begin position="31"/>
        <end position="51"/>
    </location>
</feature>
<evidence type="ECO:0000256" key="7">
    <source>
        <dbReference type="ARBA" id="ARBA00022989"/>
    </source>
</evidence>
<keyword evidence="11" id="KW-0739">Sodium transport</keyword>
<dbReference type="PANTHER" id="PTHR10110:SF195">
    <property type="entry name" value="NA(+)_H(+) ANTIPORTER NHAS2"/>
    <property type="match status" value="1"/>
</dbReference>
<reference evidence="14 15" key="1">
    <citation type="submission" date="2017-04" db="EMBL/GenBank/DDBJ databases">
        <authorList>
            <person name="Afonso C.L."/>
            <person name="Miller P.J."/>
            <person name="Scott M.A."/>
            <person name="Spackman E."/>
            <person name="Goraichik I."/>
            <person name="Dimitrov K.M."/>
            <person name="Suarez D.L."/>
            <person name="Swayne D.E."/>
        </authorList>
    </citation>
    <scope>NUCLEOTIDE SEQUENCE [LARGE SCALE GENOMIC DNA]</scope>
    <source>
        <strain evidence="14 15">CGMCC 1.10972</strain>
    </source>
</reference>
<feature type="transmembrane region" description="Helical" evidence="12">
    <location>
        <begin position="361"/>
        <end position="382"/>
    </location>
</feature>
<feature type="transmembrane region" description="Helical" evidence="12">
    <location>
        <begin position="302"/>
        <end position="320"/>
    </location>
</feature>
<dbReference type="AlphaFoldDB" id="A0A1W2ENI1"/>
<dbReference type="Pfam" id="PF00999">
    <property type="entry name" value="Na_H_Exchanger"/>
    <property type="match status" value="1"/>
</dbReference>
<feature type="transmembrane region" description="Helical" evidence="12">
    <location>
        <begin position="129"/>
        <end position="152"/>
    </location>
</feature>
<dbReference type="GO" id="GO:0015386">
    <property type="term" value="F:potassium:proton antiporter activity"/>
    <property type="evidence" value="ECO:0007669"/>
    <property type="project" value="TreeGrafter"/>
</dbReference>
<dbReference type="PANTHER" id="PTHR10110">
    <property type="entry name" value="SODIUM/HYDROGEN EXCHANGER"/>
    <property type="match status" value="1"/>
</dbReference>
<dbReference type="Proteomes" id="UP000192656">
    <property type="component" value="Unassembled WGS sequence"/>
</dbReference>
<evidence type="ECO:0000256" key="4">
    <source>
        <dbReference type="ARBA" id="ARBA00022449"/>
    </source>
</evidence>
<keyword evidence="10 12" id="KW-0472">Membrane</keyword>
<gene>
    <name evidence="14" type="ORF">SAMN06297251_12928</name>
</gene>
<keyword evidence="15" id="KW-1185">Reference proteome</keyword>